<evidence type="ECO:0000256" key="8">
    <source>
        <dbReference type="ARBA" id="ARBA00022840"/>
    </source>
</evidence>
<dbReference type="InterPro" id="IPR002318">
    <property type="entry name" value="Ala-tRNA-lgiase_IIc"/>
</dbReference>
<comment type="catalytic activity">
    <reaction evidence="13 14">
        <text>tRNA(Ala) + L-alanine + ATP = L-alanyl-tRNA(Ala) + AMP + diphosphate</text>
        <dbReference type="Rhea" id="RHEA:12540"/>
        <dbReference type="Rhea" id="RHEA-COMP:9657"/>
        <dbReference type="Rhea" id="RHEA-COMP:9923"/>
        <dbReference type="ChEBI" id="CHEBI:30616"/>
        <dbReference type="ChEBI" id="CHEBI:33019"/>
        <dbReference type="ChEBI" id="CHEBI:57972"/>
        <dbReference type="ChEBI" id="CHEBI:78442"/>
        <dbReference type="ChEBI" id="CHEBI:78497"/>
        <dbReference type="ChEBI" id="CHEBI:456215"/>
        <dbReference type="EC" id="6.1.1.7"/>
    </reaction>
</comment>
<dbReference type="SMART" id="SM00863">
    <property type="entry name" value="tRNA_SAD"/>
    <property type="match status" value="1"/>
</dbReference>
<dbReference type="FunFam" id="3.30.54.20:FF:000001">
    <property type="entry name" value="Alanine--tRNA ligase"/>
    <property type="match status" value="1"/>
</dbReference>
<keyword evidence="3 14" id="KW-0820">tRNA-binding</keyword>
<reference evidence="16 17" key="1">
    <citation type="submission" date="2017-08" db="EMBL/GenBank/DDBJ databases">
        <title>The complete genome sequence of Nocardiopsis gilva YIM 90087.</title>
        <authorList>
            <person name="Yin M."/>
            <person name="Tang S."/>
        </authorList>
    </citation>
    <scope>NUCLEOTIDE SEQUENCE [LARGE SCALE GENOMIC DNA]</scope>
    <source>
        <strain evidence="16 17">YIM 90087</strain>
    </source>
</reference>
<dbReference type="InterPro" id="IPR018164">
    <property type="entry name" value="Ala-tRNA-synth_IIc_N"/>
</dbReference>
<evidence type="ECO:0000256" key="3">
    <source>
        <dbReference type="ARBA" id="ARBA00022555"/>
    </source>
</evidence>
<gene>
    <name evidence="14" type="primary">alaS</name>
    <name evidence="16" type="ORF">CDO52_19200</name>
</gene>
<keyword evidence="10 14" id="KW-0648">Protein biosynthesis</keyword>
<comment type="function">
    <text evidence="12 14">Catalyzes the attachment of alanine to tRNA(Ala) in a two-step reaction: alanine is first activated by ATP to form Ala-AMP and then transferred to the acceptor end of tRNA(Ala). Also edits incorrectly charged Ser-tRNA(Ala) and Gly-tRNA(Ala) via its editing domain.</text>
</comment>
<dbReference type="SUPFAM" id="SSF55681">
    <property type="entry name" value="Class II aaRS and biotin synthetases"/>
    <property type="match status" value="1"/>
</dbReference>
<proteinExistence type="inferred from homology"/>
<evidence type="ECO:0000256" key="2">
    <source>
        <dbReference type="ARBA" id="ARBA00008226"/>
    </source>
</evidence>
<dbReference type="FunFam" id="3.30.930.10:FF:000004">
    <property type="entry name" value="Alanine--tRNA ligase"/>
    <property type="match status" value="1"/>
</dbReference>
<dbReference type="FunFam" id="3.30.980.10:FF:000004">
    <property type="entry name" value="Alanine--tRNA ligase, cytoplasmic"/>
    <property type="match status" value="1"/>
</dbReference>
<dbReference type="AlphaFoldDB" id="A0A223S944"/>
<keyword evidence="14" id="KW-0963">Cytoplasm</keyword>
<evidence type="ECO:0000256" key="9">
    <source>
        <dbReference type="ARBA" id="ARBA00022884"/>
    </source>
</evidence>
<dbReference type="PANTHER" id="PTHR11777:SF9">
    <property type="entry name" value="ALANINE--TRNA LIGASE, CYTOPLASMIC"/>
    <property type="match status" value="1"/>
</dbReference>
<dbReference type="Gene3D" id="6.10.250.550">
    <property type="match status" value="1"/>
</dbReference>
<dbReference type="GO" id="GO:0008270">
    <property type="term" value="F:zinc ion binding"/>
    <property type="evidence" value="ECO:0007669"/>
    <property type="project" value="UniProtKB-UniRule"/>
</dbReference>
<dbReference type="Proteomes" id="UP000215005">
    <property type="component" value="Chromosome"/>
</dbReference>
<dbReference type="NCBIfam" id="TIGR00344">
    <property type="entry name" value="alaS"/>
    <property type="match status" value="1"/>
</dbReference>
<feature type="binding site" evidence="14">
    <location>
        <position position="580"/>
    </location>
    <ligand>
        <name>Zn(2+)</name>
        <dbReference type="ChEBI" id="CHEBI:29105"/>
    </ligand>
</feature>
<accession>A0A223S944</accession>
<dbReference type="InterPro" id="IPR003156">
    <property type="entry name" value="DHHA1_dom"/>
</dbReference>
<evidence type="ECO:0000256" key="7">
    <source>
        <dbReference type="ARBA" id="ARBA00022833"/>
    </source>
</evidence>
<dbReference type="InterPro" id="IPR012947">
    <property type="entry name" value="tRNA_SAD"/>
</dbReference>
<dbReference type="CDD" id="cd00673">
    <property type="entry name" value="AlaRS_core"/>
    <property type="match status" value="1"/>
</dbReference>
<dbReference type="EC" id="6.1.1.7" evidence="14"/>
<dbReference type="KEGG" id="ngv:CDO52_19200"/>
<feature type="domain" description="Alanyl-transfer RNA synthetases family profile" evidence="15">
    <location>
        <begin position="1"/>
        <end position="721"/>
    </location>
</feature>
<protein>
    <recommendedName>
        <fullName evidence="14">Alanine--tRNA ligase</fullName>
        <ecNumber evidence="14">6.1.1.7</ecNumber>
    </recommendedName>
    <alternativeName>
        <fullName evidence="14">Alanyl-tRNA synthetase</fullName>
        <shortName evidence="14">AlaRS</shortName>
    </alternativeName>
</protein>
<dbReference type="InterPro" id="IPR023033">
    <property type="entry name" value="Ala_tRNA_ligase_euk/bac"/>
</dbReference>
<dbReference type="FunFam" id="3.10.310.40:FF:000001">
    <property type="entry name" value="Alanine--tRNA ligase"/>
    <property type="match status" value="1"/>
</dbReference>
<dbReference type="InterPro" id="IPR009000">
    <property type="entry name" value="Transl_B-barrel_sf"/>
</dbReference>
<evidence type="ECO:0000256" key="10">
    <source>
        <dbReference type="ARBA" id="ARBA00022917"/>
    </source>
</evidence>
<dbReference type="Pfam" id="PF01411">
    <property type="entry name" value="tRNA-synt_2c"/>
    <property type="match status" value="1"/>
</dbReference>
<dbReference type="SUPFAM" id="SSF55186">
    <property type="entry name" value="ThrRS/AlaRS common domain"/>
    <property type="match status" value="1"/>
</dbReference>
<dbReference type="InterPro" id="IPR018165">
    <property type="entry name" value="Ala-tRNA-synth_IIc_core"/>
</dbReference>
<name>A0A223S944_9ACTN</name>
<dbReference type="InterPro" id="IPR050058">
    <property type="entry name" value="Ala-tRNA_ligase"/>
</dbReference>
<keyword evidence="5 14" id="KW-0479">Metal-binding</keyword>
<dbReference type="InterPro" id="IPR018163">
    <property type="entry name" value="Thr/Ala-tRNA-synth_IIc_edit"/>
</dbReference>
<dbReference type="Gene3D" id="2.40.30.130">
    <property type="match status" value="1"/>
</dbReference>
<evidence type="ECO:0000256" key="14">
    <source>
        <dbReference type="HAMAP-Rule" id="MF_00036"/>
    </source>
</evidence>
<keyword evidence="7 14" id="KW-0862">Zinc</keyword>
<dbReference type="SUPFAM" id="SSF101353">
    <property type="entry name" value="Putative anticodon-binding domain of alanyl-tRNA synthetase (AlaRS)"/>
    <property type="match status" value="1"/>
</dbReference>
<evidence type="ECO:0000256" key="11">
    <source>
        <dbReference type="ARBA" id="ARBA00023146"/>
    </source>
</evidence>
<comment type="domain">
    <text evidence="14">Consists of three domains; the N-terminal catalytic domain, the editing domain and the C-terminal C-Ala domain. The editing domain removes incorrectly charged amino acids, while the C-Ala domain, along with tRNA(Ala), serves as a bridge to cooperatively bring together the editing and aminoacylation centers thus stimulating deacylation of misacylated tRNAs.</text>
</comment>
<feature type="binding site" evidence="14">
    <location>
        <position position="678"/>
    </location>
    <ligand>
        <name>Zn(2+)</name>
        <dbReference type="ChEBI" id="CHEBI:29105"/>
    </ligand>
</feature>
<keyword evidence="11 14" id="KW-0030">Aminoacyl-tRNA synthetase</keyword>
<dbReference type="PRINTS" id="PR00980">
    <property type="entry name" value="TRNASYNTHALA"/>
</dbReference>
<dbReference type="Gene3D" id="3.30.930.10">
    <property type="entry name" value="Bira Bifunctional Protein, Domain 2"/>
    <property type="match status" value="1"/>
</dbReference>
<evidence type="ECO:0000256" key="4">
    <source>
        <dbReference type="ARBA" id="ARBA00022598"/>
    </source>
</evidence>
<dbReference type="PROSITE" id="PS50860">
    <property type="entry name" value="AA_TRNA_LIGASE_II_ALA"/>
    <property type="match status" value="1"/>
</dbReference>
<dbReference type="Gene3D" id="3.30.980.10">
    <property type="entry name" value="Threonyl-trna Synthetase, Chain A, domain 2"/>
    <property type="match status" value="1"/>
</dbReference>
<evidence type="ECO:0000256" key="6">
    <source>
        <dbReference type="ARBA" id="ARBA00022741"/>
    </source>
</evidence>
<feature type="binding site" evidence="14">
    <location>
        <position position="576"/>
    </location>
    <ligand>
        <name>Zn(2+)</name>
        <dbReference type="ChEBI" id="CHEBI:29105"/>
    </ligand>
</feature>
<keyword evidence="9 14" id="KW-0694">RNA-binding</keyword>
<dbReference type="GO" id="GO:0000049">
    <property type="term" value="F:tRNA binding"/>
    <property type="evidence" value="ECO:0007669"/>
    <property type="project" value="UniProtKB-KW"/>
</dbReference>
<dbReference type="HAMAP" id="MF_00036_B">
    <property type="entry name" value="Ala_tRNA_synth_B"/>
    <property type="match status" value="1"/>
</dbReference>
<dbReference type="InterPro" id="IPR018162">
    <property type="entry name" value="Ala-tRNA-ligase_IIc_anticod-bd"/>
</dbReference>
<dbReference type="InterPro" id="IPR045864">
    <property type="entry name" value="aa-tRNA-synth_II/BPL/LPL"/>
</dbReference>
<dbReference type="GO" id="GO:0004813">
    <property type="term" value="F:alanine-tRNA ligase activity"/>
    <property type="evidence" value="ECO:0007669"/>
    <property type="project" value="UniProtKB-UniRule"/>
</dbReference>
<dbReference type="EMBL" id="CP022753">
    <property type="protein sequence ID" value="ASU84644.1"/>
    <property type="molecule type" value="Genomic_DNA"/>
</dbReference>
<dbReference type="Pfam" id="PF07973">
    <property type="entry name" value="tRNA_SAD"/>
    <property type="match status" value="1"/>
</dbReference>
<feature type="binding site" evidence="14">
    <location>
        <position position="682"/>
    </location>
    <ligand>
        <name>Zn(2+)</name>
        <dbReference type="ChEBI" id="CHEBI:29105"/>
    </ligand>
</feature>
<keyword evidence="4 14" id="KW-0436">Ligase</keyword>
<evidence type="ECO:0000256" key="12">
    <source>
        <dbReference type="ARBA" id="ARBA00024779"/>
    </source>
</evidence>
<dbReference type="GO" id="GO:0005829">
    <property type="term" value="C:cytosol"/>
    <property type="evidence" value="ECO:0007669"/>
    <property type="project" value="TreeGrafter"/>
</dbReference>
<evidence type="ECO:0000313" key="16">
    <source>
        <dbReference type="EMBL" id="ASU84644.1"/>
    </source>
</evidence>
<dbReference type="GO" id="GO:0002161">
    <property type="term" value="F:aminoacyl-tRNA deacylase activity"/>
    <property type="evidence" value="ECO:0007669"/>
    <property type="project" value="TreeGrafter"/>
</dbReference>
<comment type="similarity">
    <text evidence="2 14">Belongs to the class-II aminoacyl-tRNA synthetase family.</text>
</comment>
<dbReference type="FunFam" id="2.40.30.130:FF:000001">
    <property type="entry name" value="Alanine--tRNA ligase"/>
    <property type="match status" value="1"/>
</dbReference>
<keyword evidence="6 14" id="KW-0547">Nucleotide-binding</keyword>
<keyword evidence="8 14" id="KW-0067">ATP-binding</keyword>
<evidence type="ECO:0000313" key="17">
    <source>
        <dbReference type="Proteomes" id="UP000215005"/>
    </source>
</evidence>
<comment type="cofactor">
    <cofactor evidence="14">
        <name>Zn(2+)</name>
        <dbReference type="ChEBI" id="CHEBI:29105"/>
    </cofactor>
    <text evidence="14">Binds 1 zinc ion per subunit.</text>
</comment>
<dbReference type="Pfam" id="PF02272">
    <property type="entry name" value="DHHA1"/>
    <property type="match status" value="1"/>
</dbReference>
<evidence type="ECO:0000256" key="5">
    <source>
        <dbReference type="ARBA" id="ARBA00022723"/>
    </source>
</evidence>
<dbReference type="SUPFAM" id="SSF50447">
    <property type="entry name" value="Translation proteins"/>
    <property type="match status" value="1"/>
</dbReference>
<dbReference type="GO" id="GO:0005524">
    <property type="term" value="F:ATP binding"/>
    <property type="evidence" value="ECO:0007669"/>
    <property type="project" value="UniProtKB-UniRule"/>
</dbReference>
<dbReference type="OrthoDB" id="9803884at2"/>
<dbReference type="PANTHER" id="PTHR11777">
    <property type="entry name" value="ALANYL-TRNA SYNTHETASE"/>
    <property type="match status" value="1"/>
</dbReference>
<dbReference type="Gene3D" id="3.10.310.40">
    <property type="match status" value="1"/>
</dbReference>
<evidence type="ECO:0000259" key="15">
    <source>
        <dbReference type="PROSITE" id="PS50860"/>
    </source>
</evidence>
<dbReference type="RefSeq" id="WP_017619164.1">
    <property type="nucleotide sequence ID" value="NZ_ANBG01000226.1"/>
</dbReference>
<comment type="subcellular location">
    <subcellularLocation>
        <location evidence="1 14">Cytoplasm</location>
    </subcellularLocation>
</comment>
<evidence type="ECO:0000256" key="1">
    <source>
        <dbReference type="ARBA" id="ARBA00004496"/>
    </source>
</evidence>
<keyword evidence="17" id="KW-1185">Reference proteome</keyword>
<dbReference type="Gene3D" id="3.30.54.20">
    <property type="match status" value="1"/>
</dbReference>
<evidence type="ECO:0000256" key="13">
    <source>
        <dbReference type="ARBA" id="ARBA00048300"/>
    </source>
</evidence>
<organism evidence="16 17">
    <name type="scientific">Nocardiopsis gilva YIM 90087</name>
    <dbReference type="NCBI Taxonomy" id="1235441"/>
    <lineage>
        <taxon>Bacteria</taxon>
        <taxon>Bacillati</taxon>
        <taxon>Actinomycetota</taxon>
        <taxon>Actinomycetes</taxon>
        <taxon>Streptosporangiales</taxon>
        <taxon>Nocardiopsidaceae</taxon>
        <taxon>Nocardiopsis</taxon>
    </lineage>
</organism>
<sequence>METAEIARRFLTFFENNGHTVVPSASLVAEDPTLLLVNAGMVPFKPYFLGQRTAPYTRAASAQKCVRTVDIDEVGKTSRHASFFQMLGNFSFGDYFKAEVIPFAWKLLTDPVEQGGFGLDPERLWVTVFFDDDEAESIWRDKVGLPSERIQRRGMEDNFWSMGVPGPCGPCSEIYYDRGPAYGVEGGPVADENRYLEVWNLVFMQFERGAGESKTDFEILGDLPKKNIDTGMGLERMAAILQGVDNIYETDTLGTILKRAAELSGTKYGENENVDVSLRVVADHVRTATMLVADGVKPGNEKRGYVLRRILRRSIRNMRLLAGAAEDRHYMHDLTATAIRVMSELYPELRTNAEAIHSVIDAEEKNFSDTLRSGTALFNRAAERTKVGGHTQFSGADAFQLHDTYGFPIDLTLEMAAEQGLSVDEGTFRSLMQEQKDTAKRDAKSKKLGNADIGVYARLLDGSGATDFLGYTDHESESRVLGLIVDGQPVTVARAGDRVELVLDRTPFYAESGGQLADKGTVASDGRGLVDVDDVQKPVPGLFVHRGTVRSGELAVDDHVHAAIDGDRRASVSRSHSATHLIHSALRNALGTGTGQAGSENQPGRLRFDFTANKAMTPTELAEVEEEVNTVLSGDIQVRDFQTSLDEALAMGALAMFGEKYGDRVRVVEMSDYSRELCGGTHVPATGQLGIVKLLGESSVGSGVRRVEAAVGIDAFRRLSKESMLVSQLSDQLKTPREELPQRIDTMVARLRAAEKEIEKLRAAQVLQAAGGLAANAREVGAARVVTHRVDDGVTGDDLRKLVLDVRGRLGEDGPVVVAVAGVPKDRPVVVVAVNKAGQERGLAAGELVGVAARVLGGGGGGKPDVAQGGGTDASAVDTALRAVEQRISESV</sequence>
<dbReference type="GO" id="GO:0006419">
    <property type="term" value="P:alanyl-tRNA aminoacylation"/>
    <property type="evidence" value="ECO:0007669"/>
    <property type="project" value="UniProtKB-UniRule"/>
</dbReference>